<feature type="domain" description="Thioesterase" evidence="2">
    <location>
        <begin position="54"/>
        <end position="134"/>
    </location>
</feature>
<dbReference type="CDD" id="cd03443">
    <property type="entry name" value="PaaI_thioesterase"/>
    <property type="match status" value="1"/>
</dbReference>
<dbReference type="InterPro" id="IPR039298">
    <property type="entry name" value="ACOT13"/>
</dbReference>
<proteinExistence type="inferred from homology"/>
<dbReference type="OrthoDB" id="2831072at2759"/>
<dbReference type="InterPro" id="IPR006683">
    <property type="entry name" value="Thioestr_dom"/>
</dbReference>
<dbReference type="STRING" id="1182545.A0A072P4J9"/>
<evidence type="ECO:0000256" key="1">
    <source>
        <dbReference type="ARBA" id="ARBA00008324"/>
    </source>
</evidence>
<dbReference type="HOGENOM" id="CLU_089876_1_0_1"/>
<dbReference type="RefSeq" id="XP_013257227.1">
    <property type="nucleotide sequence ID" value="XM_013401773.1"/>
</dbReference>
<evidence type="ECO:0000313" key="4">
    <source>
        <dbReference type="Proteomes" id="UP000027920"/>
    </source>
</evidence>
<protein>
    <recommendedName>
        <fullName evidence="2">Thioesterase domain-containing protein</fullName>
    </recommendedName>
</protein>
<dbReference type="Gene3D" id="3.10.129.10">
    <property type="entry name" value="Hotdog Thioesterase"/>
    <property type="match status" value="1"/>
</dbReference>
<dbReference type="Proteomes" id="UP000027920">
    <property type="component" value="Unassembled WGS sequence"/>
</dbReference>
<evidence type="ECO:0000259" key="2">
    <source>
        <dbReference type="Pfam" id="PF03061"/>
    </source>
</evidence>
<comment type="caution">
    <text evidence="3">The sequence shown here is derived from an EMBL/GenBank/DDBJ whole genome shotgun (WGS) entry which is preliminary data.</text>
</comment>
<sequence length="186" mass="20715">MSPPDDVDRRAVARAKVLEGYDVELMTKLVLLDAEPEGRVVWELEITEFYANQNGVMHGGAAGVIFDMCTTTALCPISRPGYWEFQAGVSRSINISYLRAVPLNTKVHITGRVAQHGRTMALIRGDMTSPDGKTIYATCEHHKVNVPPTNSIDELRQLFQDEIKRRGGDRSWLDNAARAMTVESKL</sequence>
<dbReference type="EMBL" id="AMGV01000009">
    <property type="protein sequence ID" value="KEF54637.1"/>
    <property type="molecule type" value="Genomic_DNA"/>
</dbReference>
<evidence type="ECO:0000313" key="3">
    <source>
        <dbReference type="EMBL" id="KEF54637.1"/>
    </source>
</evidence>
<accession>A0A072P4J9</accession>
<dbReference type="InterPro" id="IPR029069">
    <property type="entry name" value="HotDog_dom_sf"/>
</dbReference>
<dbReference type="PANTHER" id="PTHR21660">
    <property type="entry name" value="THIOESTERASE SUPERFAMILY MEMBER-RELATED"/>
    <property type="match status" value="1"/>
</dbReference>
<dbReference type="VEuPathDB" id="FungiDB:A1O9_09079"/>
<dbReference type="GO" id="GO:0047617">
    <property type="term" value="F:fatty acyl-CoA hydrolase activity"/>
    <property type="evidence" value="ECO:0007669"/>
    <property type="project" value="InterPro"/>
</dbReference>
<comment type="similarity">
    <text evidence="1">Belongs to the thioesterase PaaI family.</text>
</comment>
<dbReference type="AlphaFoldDB" id="A0A072P4J9"/>
<dbReference type="SUPFAM" id="SSF54637">
    <property type="entry name" value="Thioesterase/thiol ester dehydrase-isomerase"/>
    <property type="match status" value="1"/>
</dbReference>
<dbReference type="PANTHER" id="PTHR21660:SF9">
    <property type="entry name" value="THIOESTERASE DOMAIN-CONTAINING PROTEIN"/>
    <property type="match status" value="1"/>
</dbReference>
<name>A0A072P4J9_9EURO</name>
<keyword evidence="4" id="KW-1185">Reference proteome</keyword>
<reference evidence="3 4" key="1">
    <citation type="submission" date="2013-03" db="EMBL/GenBank/DDBJ databases">
        <title>The Genome Sequence of Exophiala aquamarina CBS 119918.</title>
        <authorList>
            <consortium name="The Broad Institute Genomics Platform"/>
            <person name="Cuomo C."/>
            <person name="de Hoog S."/>
            <person name="Gorbushina A."/>
            <person name="Walker B."/>
            <person name="Young S.K."/>
            <person name="Zeng Q."/>
            <person name="Gargeya S."/>
            <person name="Fitzgerald M."/>
            <person name="Haas B."/>
            <person name="Abouelleil A."/>
            <person name="Allen A.W."/>
            <person name="Alvarado L."/>
            <person name="Arachchi H.M."/>
            <person name="Berlin A.M."/>
            <person name="Chapman S.B."/>
            <person name="Gainer-Dewar J."/>
            <person name="Goldberg J."/>
            <person name="Griggs A."/>
            <person name="Gujja S."/>
            <person name="Hansen M."/>
            <person name="Howarth C."/>
            <person name="Imamovic A."/>
            <person name="Ireland A."/>
            <person name="Larimer J."/>
            <person name="McCowan C."/>
            <person name="Murphy C."/>
            <person name="Pearson M."/>
            <person name="Poon T.W."/>
            <person name="Priest M."/>
            <person name="Roberts A."/>
            <person name="Saif S."/>
            <person name="Shea T."/>
            <person name="Sisk P."/>
            <person name="Sykes S."/>
            <person name="Wortman J."/>
            <person name="Nusbaum C."/>
            <person name="Birren B."/>
        </authorList>
    </citation>
    <scope>NUCLEOTIDE SEQUENCE [LARGE SCALE GENOMIC DNA]</scope>
    <source>
        <strain evidence="3 4">CBS 119918</strain>
    </source>
</reference>
<dbReference type="Pfam" id="PF03061">
    <property type="entry name" value="4HBT"/>
    <property type="match status" value="1"/>
</dbReference>
<gene>
    <name evidence="3" type="ORF">A1O9_09079</name>
</gene>
<dbReference type="GeneID" id="25283989"/>
<organism evidence="3 4">
    <name type="scientific">Exophiala aquamarina CBS 119918</name>
    <dbReference type="NCBI Taxonomy" id="1182545"/>
    <lineage>
        <taxon>Eukaryota</taxon>
        <taxon>Fungi</taxon>
        <taxon>Dikarya</taxon>
        <taxon>Ascomycota</taxon>
        <taxon>Pezizomycotina</taxon>
        <taxon>Eurotiomycetes</taxon>
        <taxon>Chaetothyriomycetidae</taxon>
        <taxon>Chaetothyriales</taxon>
        <taxon>Herpotrichiellaceae</taxon>
        <taxon>Exophiala</taxon>
    </lineage>
</organism>